<keyword evidence="2" id="KW-1185">Reference proteome</keyword>
<evidence type="ECO:0000313" key="2">
    <source>
        <dbReference type="Proteomes" id="UP000295689"/>
    </source>
</evidence>
<protein>
    <submittedName>
        <fullName evidence="1">Uncharacterized protein</fullName>
    </submittedName>
</protein>
<proteinExistence type="predicted"/>
<comment type="caution">
    <text evidence="1">The sequence shown here is derived from an EMBL/GenBank/DDBJ whole genome shotgun (WGS) entry which is preliminary data.</text>
</comment>
<organism evidence="1 2">
    <name type="scientific">Mesobacillus foraminis</name>
    <dbReference type="NCBI Taxonomy" id="279826"/>
    <lineage>
        <taxon>Bacteria</taxon>
        <taxon>Bacillati</taxon>
        <taxon>Bacillota</taxon>
        <taxon>Bacilli</taxon>
        <taxon>Bacillales</taxon>
        <taxon>Bacillaceae</taxon>
        <taxon>Mesobacillus</taxon>
    </lineage>
</organism>
<feature type="non-terminal residue" evidence="1">
    <location>
        <position position="1"/>
    </location>
</feature>
<dbReference type="EMBL" id="SLVV01000004">
    <property type="protein sequence ID" value="TCN26344.1"/>
    <property type="molecule type" value="Genomic_DNA"/>
</dbReference>
<dbReference type="AlphaFoldDB" id="A0A4R2BK57"/>
<evidence type="ECO:0000313" key="1">
    <source>
        <dbReference type="EMBL" id="TCN26344.1"/>
    </source>
</evidence>
<name>A0A4R2BK57_9BACI</name>
<dbReference type="Proteomes" id="UP000295689">
    <property type="component" value="Unassembled WGS sequence"/>
</dbReference>
<reference evidence="1 2" key="1">
    <citation type="journal article" date="2015" name="Stand. Genomic Sci.">
        <title>Genomic Encyclopedia of Bacterial and Archaeal Type Strains, Phase III: the genomes of soil and plant-associated and newly described type strains.</title>
        <authorList>
            <person name="Whitman W.B."/>
            <person name="Woyke T."/>
            <person name="Klenk H.P."/>
            <person name="Zhou Y."/>
            <person name="Lilburn T.G."/>
            <person name="Beck B.J."/>
            <person name="De Vos P."/>
            <person name="Vandamme P."/>
            <person name="Eisen J.A."/>
            <person name="Garrity G."/>
            <person name="Hugenholtz P."/>
            <person name="Kyrpides N.C."/>
        </authorList>
    </citation>
    <scope>NUCLEOTIDE SEQUENCE [LARGE SCALE GENOMIC DNA]</scope>
    <source>
        <strain evidence="1 2">CV53</strain>
    </source>
</reference>
<accession>A0A4R2BK57</accession>
<gene>
    <name evidence="1" type="ORF">EV146_104457</name>
</gene>
<sequence>SRPTAKNIVERQAKTEKGEIEYAQFHLSHYLKLVMAQPLFFECNITAIWHNQS</sequence>